<proteinExistence type="predicted"/>
<organism evidence="2 3">
    <name type="scientific">Acidipila rosea</name>
    <dbReference type="NCBI Taxonomy" id="768535"/>
    <lineage>
        <taxon>Bacteria</taxon>
        <taxon>Pseudomonadati</taxon>
        <taxon>Acidobacteriota</taxon>
        <taxon>Terriglobia</taxon>
        <taxon>Terriglobales</taxon>
        <taxon>Acidobacteriaceae</taxon>
        <taxon>Acidipila</taxon>
    </lineage>
</organism>
<name>A0A4R1L904_9BACT</name>
<keyword evidence="1" id="KW-1133">Transmembrane helix</keyword>
<dbReference type="RefSeq" id="WP_131996827.1">
    <property type="nucleotide sequence ID" value="NZ_SMGK01000003.1"/>
</dbReference>
<keyword evidence="1" id="KW-0812">Transmembrane</keyword>
<feature type="transmembrane region" description="Helical" evidence="1">
    <location>
        <begin position="36"/>
        <end position="55"/>
    </location>
</feature>
<gene>
    <name evidence="2" type="ORF">C7378_2453</name>
</gene>
<evidence type="ECO:0000313" key="2">
    <source>
        <dbReference type="EMBL" id="TCK72859.1"/>
    </source>
</evidence>
<feature type="transmembrane region" description="Helical" evidence="1">
    <location>
        <begin position="183"/>
        <end position="206"/>
    </location>
</feature>
<dbReference type="EMBL" id="SMGK01000003">
    <property type="protein sequence ID" value="TCK72859.1"/>
    <property type="molecule type" value="Genomic_DNA"/>
</dbReference>
<accession>A0A4R1L904</accession>
<dbReference type="Proteomes" id="UP000295210">
    <property type="component" value="Unassembled WGS sequence"/>
</dbReference>
<feature type="transmembrane region" description="Helical" evidence="1">
    <location>
        <begin position="61"/>
        <end position="77"/>
    </location>
</feature>
<dbReference type="OrthoDB" id="948891at2"/>
<dbReference type="AlphaFoldDB" id="A0A4R1L904"/>
<feature type="transmembrane region" description="Helical" evidence="1">
    <location>
        <begin position="97"/>
        <end position="119"/>
    </location>
</feature>
<comment type="caution">
    <text evidence="2">The sequence shown here is derived from an EMBL/GenBank/DDBJ whole genome shotgun (WGS) entry which is preliminary data.</text>
</comment>
<protein>
    <submittedName>
        <fullName evidence="2">ZIP family zinc transporter</fullName>
    </submittedName>
</protein>
<sequence length="236" mass="24707">MNAVLYSLFPVAAALVAAACAVFSQKSDRIRCLMQHLAAGVVVAAVAVELIPELLHRRSPIPTVLGFSLAVIVLVILKRTESGGSSKNAALTIPKSYIAATGIDLLLDGIVIAIGFAAGRKQGKLLTVALTLELASLGLALIGELRSRQLSRWRAFTITAGVSCFLLIGSALGAFILDYLSAPFLTAALGFGVAALLFLATEELLLEAHKLEDTTSTTAIFFVGFLSILILDIISG</sequence>
<keyword evidence="3" id="KW-1185">Reference proteome</keyword>
<feature type="transmembrane region" description="Helical" evidence="1">
    <location>
        <begin position="218"/>
        <end position="235"/>
    </location>
</feature>
<reference evidence="2 3" key="1">
    <citation type="submission" date="2019-03" db="EMBL/GenBank/DDBJ databases">
        <title>Genomic Encyclopedia of Type Strains, Phase IV (KMG-IV): sequencing the most valuable type-strain genomes for metagenomic binning, comparative biology and taxonomic classification.</title>
        <authorList>
            <person name="Goeker M."/>
        </authorList>
    </citation>
    <scope>NUCLEOTIDE SEQUENCE [LARGE SCALE GENOMIC DNA]</scope>
    <source>
        <strain evidence="2 3">DSM 103428</strain>
    </source>
</reference>
<evidence type="ECO:0000256" key="1">
    <source>
        <dbReference type="SAM" id="Phobius"/>
    </source>
</evidence>
<feature type="transmembrane region" description="Helical" evidence="1">
    <location>
        <begin position="155"/>
        <end position="177"/>
    </location>
</feature>
<feature type="transmembrane region" description="Helical" evidence="1">
    <location>
        <begin position="6"/>
        <end position="24"/>
    </location>
</feature>
<keyword evidence="1" id="KW-0472">Membrane</keyword>
<evidence type="ECO:0000313" key="3">
    <source>
        <dbReference type="Proteomes" id="UP000295210"/>
    </source>
</evidence>